<dbReference type="AlphaFoldDB" id="A0AA95F221"/>
<keyword evidence="3" id="KW-0472">Membrane</keyword>
<protein>
    <submittedName>
        <fullName evidence="5">AAA family ATPase</fullName>
    </submittedName>
</protein>
<dbReference type="InterPro" id="IPR027417">
    <property type="entry name" value="P-loop_NTPase"/>
</dbReference>
<keyword evidence="3" id="KW-1133">Transmembrane helix</keyword>
<proteinExistence type="predicted"/>
<reference evidence="5" key="1">
    <citation type="submission" date="2023-03" db="EMBL/GenBank/DDBJ databases">
        <title>Andean soil-derived lignocellulolytic bacterial consortium as a source of novel taxa and putative plastic-active enzymes.</title>
        <authorList>
            <person name="Diaz-Garcia L."/>
            <person name="Chuvochina M."/>
            <person name="Feuerriegel G."/>
            <person name="Bunk B."/>
            <person name="Sproer C."/>
            <person name="Streit W.R."/>
            <person name="Rodriguez L.M."/>
            <person name="Overmann J."/>
            <person name="Jimenez D.J."/>
        </authorList>
    </citation>
    <scope>NUCLEOTIDE SEQUENCE</scope>
    <source>
        <strain evidence="5">MAG 2441</strain>
    </source>
</reference>
<feature type="coiled-coil region" evidence="1">
    <location>
        <begin position="185"/>
        <end position="212"/>
    </location>
</feature>
<feature type="domain" description="YhaN AAA" evidence="4">
    <location>
        <begin position="1"/>
        <end position="201"/>
    </location>
</feature>
<evidence type="ECO:0000313" key="5">
    <source>
        <dbReference type="EMBL" id="WEK55443.1"/>
    </source>
</evidence>
<keyword evidence="3" id="KW-0812">Transmembrane</keyword>
<feature type="coiled-coil region" evidence="1">
    <location>
        <begin position="422"/>
        <end position="481"/>
    </location>
</feature>
<evidence type="ECO:0000256" key="2">
    <source>
        <dbReference type="SAM" id="MobiDB-lite"/>
    </source>
</evidence>
<evidence type="ECO:0000259" key="4">
    <source>
        <dbReference type="Pfam" id="PF13514"/>
    </source>
</evidence>
<dbReference type="InterPro" id="IPR038734">
    <property type="entry name" value="YhaN_AAA"/>
</dbReference>
<dbReference type="Gene3D" id="3.40.50.300">
    <property type="entry name" value="P-loop containing nucleotide triphosphate hydrolases"/>
    <property type="match status" value="2"/>
</dbReference>
<keyword evidence="6" id="KW-1185">Reference proteome</keyword>
<feature type="transmembrane region" description="Helical" evidence="3">
    <location>
        <begin position="373"/>
        <end position="391"/>
    </location>
</feature>
<feature type="region of interest" description="Disordered" evidence="2">
    <location>
        <begin position="318"/>
        <end position="338"/>
    </location>
</feature>
<dbReference type="SUPFAM" id="SSF52540">
    <property type="entry name" value="P-loop containing nucleoside triphosphate hydrolases"/>
    <property type="match status" value="1"/>
</dbReference>
<feature type="transmembrane region" description="Helical" evidence="3">
    <location>
        <begin position="345"/>
        <end position="367"/>
    </location>
</feature>
<dbReference type="Proteomes" id="UP001178662">
    <property type="component" value="Chromosome"/>
</dbReference>
<feature type="coiled-coil region" evidence="1">
    <location>
        <begin position="510"/>
        <end position="544"/>
    </location>
</feature>
<sequence length="717" mass="81282">MYIRELQVEGYGALSAVNLKLDAPVTIIYGTNEAGKSTLLRFTRSMLYGFPTRKDPVERGEPVRGGRHGGRLVVVTNDGQELVLERYADRTAGLTVRDENGQERTYSQVEWERLRLGGISEKLFRQLFAVSLDELHQLRSLQGEEIGNYIYNAGLAGGAALSSAKRKITAELDKLYRPKGSTQEINKLIASLKVAEANLRLSEDRVAAYKETAVRLFEVEAQLAQVDEQIPTLRQQVTELQSVYELREWWLRWKLLQLELEEARHPLPNPSAPLLADVTIMNWTRLKQNKAAILAKLLEVRATAAELERRKVTTASDRDEVGRLSRRKEGQGKAKHNGRATSNRLSYIVSAVLGGIAIAIPIIVALTSERVEPLHFILTVLLLIAPGMITLDQIRKGANRDQTVGNATSPEEQELVSIRAYEVMVEDQLQAVESEMSQLLEDIQAADSKELEQRILIDEHCRSLQRDMREMQLRLESGRSEENKRKLYHFLENNDETALTAMLDQSSSVLDSEEQKRSELLDQRGRLAHELERLQREAEAEDRSSIIREQESRLDASLERYAILSLSERLMVRTKELFEEERQPEVLQLASRYFEQMTGGTYTRIIVPGDQPTLRVETKERGSIDSSFLSRGTQEQLYLAMRFALAGAAAMEQPLPLLLDDLFVHFDERRLEQMLPVISEIALTRQLILFTCHRHVAQSIAQAIPSSQMVILPERGG</sequence>
<name>A0AA95F221_9BACL</name>
<evidence type="ECO:0000313" key="6">
    <source>
        <dbReference type="Proteomes" id="UP001178662"/>
    </source>
</evidence>
<dbReference type="PANTHER" id="PTHR41259">
    <property type="entry name" value="DOUBLE-STRAND BREAK REPAIR RAD50 ATPASE, PUTATIVE-RELATED"/>
    <property type="match status" value="1"/>
</dbReference>
<evidence type="ECO:0000256" key="3">
    <source>
        <dbReference type="SAM" id="Phobius"/>
    </source>
</evidence>
<dbReference type="EMBL" id="CP119317">
    <property type="protein sequence ID" value="WEK55443.1"/>
    <property type="molecule type" value="Genomic_DNA"/>
</dbReference>
<dbReference type="PANTHER" id="PTHR41259:SF1">
    <property type="entry name" value="DOUBLE-STRAND BREAK REPAIR RAD50 ATPASE, PUTATIVE-RELATED"/>
    <property type="match status" value="1"/>
</dbReference>
<evidence type="ECO:0000256" key="1">
    <source>
        <dbReference type="SAM" id="Coils"/>
    </source>
</evidence>
<gene>
    <name evidence="5" type="ORF">P0Y55_05130</name>
</gene>
<accession>A0AA95F221</accession>
<dbReference type="Pfam" id="PF13514">
    <property type="entry name" value="AAA_27"/>
    <property type="match status" value="1"/>
</dbReference>
<feature type="compositionally biased region" description="Basic and acidic residues" evidence="2">
    <location>
        <begin position="318"/>
        <end position="332"/>
    </location>
</feature>
<organism evidence="5 6">
    <name type="scientific">Candidatus Cohnella colombiensis</name>
    <dbReference type="NCBI Taxonomy" id="3121368"/>
    <lineage>
        <taxon>Bacteria</taxon>
        <taxon>Bacillati</taxon>
        <taxon>Bacillota</taxon>
        <taxon>Bacilli</taxon>
        <taxon>Bacillales</taxon>
        <taxon>Paenibacillaceae</taxon>
        <taxon>Cohnella</taxon>
    </lineage>
</organism>
<keyword evidence="1" id="KW-0175">Coiled coil</keyword>